<evidence type="ECO:0000313" key="2">
    <source>
        <dbReference type="EMBL" id="MFD3395164.1"/>
    </source>
</evidence>
<feature type="domain" description="Stress-response A/B barrel" evidence="1">
    <location>
        <begin position="28"/>
        <end position="124"/>
    </location>
</feature>
<sequence>MKRRTFLAATPLIGVALPSQNTSAEPKLLHHVFFWLKNPGNAADRAQLIKGLKSLSGIPSIQKMHIGVLASTEKREVVDTSWDVSELMYFQDEAGQKIYQDHPIHVDFVKNYSHLWQKVIVYDSVDV</sequence>
<dbReference type="Pfam" id="PF07876">
    <property type="entry name" value="Dabb"/>
    <property type="match status" value="1"/>
</dbReference>
<protein>
    <submittedName>
        <fullName evidence="2">Dabb family protein</fullName>
    </submittedName>
</protein>
<reference evidence="2 3" key="1">
    <citation type="submission" date="2024-03" db="EMBL/GenBank/DDBJ databases">
        <title>Aquirufa genome sequencing.</title>
        <authorList>
            <person name="Pitt A."/>
            <person name="Hahn M.W."/>
        </authorList>
    </citation>
    <scope>NUCLEOTIDE SEQUENCE [LARGE SCALE GENOMIC DNA]</scope>
    <source>
        <strain evidence="2 3">OSTEICH-129V</strain>
    </source>
</reference>
<proteinExistence type="predicted"/>
<dbReference type="SUPFAM" id="SSF54909">
    <property type="entry name" value="Dimeric alpha+beta barrel"/>
    <property type="match status" value="1"/>
</dbReference>
<dbReference type="PROSITE" id="PS51502">
    <property type="entry name" value="S_R_A_B_BARREL"/>
    <property type="match status" value="1"/>
</dbReference>
<dbReference type="Proteomes" id="UP001598138">
    <property type="component" value="Unassembled WGS sequence"/>
</dbReference>
<gene>
    <name evidence="2" type="ORF">U0R10_11090</name>
</gene>
<dbReference type="InterPro" id="IPR013097">
    <property type="entry name" value="Dabb"/>
</dbReference>
<accession>A0ABW6DHL4</accession>
<dbReference type="Gene3D" id="3.30.70.100">
    <property type="match status" value="1"/>
</dbReference>
<dbReference type="EMBL" id="JBBKXZ010000004">
    <property type="protein sequence ID" value="MFD3395164.1"/>
    <property type="molecule type" value="Genomic_DNA"/>
</dbReference>
<evidence type="ECO:0000259" key="1">
    <source>
        <dbReference type="PROSITE" id="PS51502"/>
    </source>
</evidence>
<dbReference type="RefSeq" id="WP_377984038.1">
    <property type="nucleotide sequence ID" value="NZ_JBBKXZ010000004.1"/>
</dbReference>
<dbReference type="InterPro" id="IPR011008">
    <property type="entry name" value="Dimeric_a/b-barrel"/>
</dbReference>
<organism evidence="2 3">
    <name type="scientific">Aquirufa avitistagni</name>
    <dbReference type="NCBI Taxonomy" id="3104728"/>
    <lineage>
        <taxon>Bacteria</taxon>
        <taxon>Pseudomonadati</taxon>
        <taxon>Bacteroidota</taxon>
        <taxon>Cytophagia</taxon>
        <taxon>Cytophagales</taxon>
        <taxon>Flectobacillaceae</taxon>
        <taxon>Aquirufa</taxon>
    </lineage>
</organism>
<dbReference type="SMART" id="SM00886">
    <property type="entry name" value="Dabb"/>
    <property type="match status" value="1"/>
</dbReference>
<name>A0ABW6DHL4_9BACT</name>
<comment type="caution">
    <text evidence="2">The sequence shown here is derived from an EMBL/GenBank/DDBJ whole genome shotgun (WGS) entry which is preliminary data.</text>
</comment>
<evidence type="ECO:0000313" key="3">
    <source>
        <dbReference type="Proteomes" id="UP001598138"/>
    </source>
</evidence>
<keyword evidence="3" id="KW-1185">Reference proteome</keyword>